<dbReference type="PROSITE" id="PS50977">
    <property type="entry name" value="HTH_TETR_2"/>
    <property type="match status" value="1"/>
</dbReference>
<keyword evidence="7" id="KW-1185">Reference proteome</keyword>
<dbReference type="PANTHER" id="PTHR47506">
    <property type="entry name" value="TRANSCRIPTIONAL REGULATORY PROTEIN"/>
    <property type="match status" value="1"/>
</dbReference>
<dbReference type="InterPro" id="IPR036271">
    <property type="entry name" value="Tet_transcr_reg_TetR-rel_C_sf"/>
</dbReference>
<evidence type="ECO:0000259" key="5">
    <source>
        <dbReference type="PROSITE" id="PS50977"/>
    </source>
</evidence>
<dbReference type="InterPro" id="IPR001647">
    <property type="entry name" value="HTH_TetR"/>
</dbReference>
<dbReference type="SUPFAM" id="SSF48498">
    <property type="entry name" value="Tetracyclin repressor-like, C-terminal domain"/>
    <property type="match status" value="1"/>
</dbReference>
<gene>
    <name evidence="6" type="ORF">GCM10010446_50300</name>
</gene>
<reference evidence="6 7" key="1">
    <citation type="journal article" date="2019" name="Int. J. Syst. Evol. Microbiol.">
        <title>The Global Catalogue of Microorganisms (GCM) 10K type strain sequencing project: providing services to taxonomists for standard genome sequencing and annotation.</title>
        <authorList>
            <consortium name="The Broad Institute Genomics Platform"/>
            <consortium name="The Broad Institute Genome Sequencing Center for Infectious Disease"/>
            <person name="Wu L."/>
            <person name="Ma J."/>
        </authorList>
    </citation>
    <scope>NUCLEOTIDE SEQUENCE [LARGE SCALE GENOMIC DNA]</scope>
    <source>
        <strain evidence="6 7">JCM 9088</strain>
    </source>
</reference>
<feature type="domain" description="HTH tetR-type" evidence="5">
    <location>
        <begin position="4"/>
        <end position="64"/>
    </location>
</feature>
<name>A0ABN3XLD5_9ACTN</name>
<dbReference type="PRINTS" id="PR00455">
    <property type="entry name" value="HTHTETR"/>
</dbReference>
<evidence type="ECO:0000313" key="6">
    <source>
        <dbReference type="EMBL" id="GAA2958970.1"/>
    </source>
</evidence>
<accession>A0ABN3XLD5</accession>
<keyword evidence="2 4" id="KW-0238">DNA-binding</keyword>
<protein>
    <submittedName>
        <fullName evidence="6">TetR/AcrR family transcriptional regulator</fullName>
    </submittedName>
</protein>
<evidence type="ECO:0000256" key="2">
    <source>
        <dbReference type="ARBA" id="ARBA00023125"/>
    </source>
</evidence>
<dbReference type="PANTHER" id="PTHR47506:SF3">
    <property type="entry name" value="HTH-TYPE TRANSCRIPTIONAL REGULATOR LMRA"/>
    <property type="match status" value="1"/>
</dbReference>
<evidence type="ECO:0000313" key="7">
    <source>
        <dbReference type="Proteomes" id="UP001500403"/>
    </source>
</evidence>
<evidence type="ECO:0000256" key="4">
    <source>
        <dbReference type="PROSITE-ProRule" id="PRU00335"/>
    </source>
</evidence>
<dbReference type="Pfam" id="PF00440">
    <property type="entry name" value="TetR_N"/>
    <property type="match status" value="1"/>
</dbReference>
<dbReference type="RefSeq" id="WP_344497845.1">
    <property type="nucleotide sequence ID" value="NZ_BAAAUD010000049.1"/>
</dbReference>
<evidence type="ECO:0000256" key="3">
    <source>
        <dbReference type="ARBA" id="ARBA00023163"/>
    </source>
</evidence>
<sequence length="191" mass="20343">MDAATAEARLLDAAETLFDERGVQAVGMDAIRSASGVSLKRLYQLFPSKDDLLEAVLRRRDETVRSGIERATAAHESPRERVLAVFDHLEEWFGRDTFRGCSFINAFGELGGVSQGVADIARANKRSLQDHFAELVAAAGTPPGPADRLAAQLAVLANGAMATAGITGSQDPARHARDAAKTLLDAADVRS</sequence>
<organism evidence="6 7">
    <name type="scientific">Streptomyces enissocaesilis</name>
    <dbReference type="NCBI Taxonomy" id="332589"/>
    <lineage>
        <taxon>Bacteria</taxon>
        <taxon>Bacillati</taxon>
        <taxon>Actinomycetota</taxon>
        <taxon>Actinomycetes</taxon>
        <taxon>Kitasatosporales</taxon>
        <taxon>Streptomycetaceae</taxon>
        <taxon>Streptomyces</taxon>
        <taxon>Streptomyces rochei group</taxon>
    </lineage>
</organism>
<feature type="DNA-binding region" description="H-T-H motif" evidence="4">
    <location>
        <begin position="27"/>
        <end position="46"/>
    </location>
</feature>
<dbReference type="Gene3D" id="1.10.357.10">
    <property type="entry name" value="Tetracycline Repressor, domain 2"/>
    <property type="match status" value="1"/>
</dbReference>
<evidence type="ECO:0000256" key="1">
    <source>
        <dbReference type="ARBA" id="ARBA00023015"/>
    </source>
</evidence>
<dbReference type="SUPFAM" id="SSF46689">
    <property type="entry name" value="Homeodomain-like"/>
    <property type="match status" value="1"/>
</dbReference>
<dbReference type="EMBL" id="BAAAUD010000049">
    <property type="protein sequence ID" value="GAA2958970.1"/>
    <property type="molecule type" value="Genomic_DNA"/>
</dbReference>
<dbReference type="InterPro" id="IPR009057">
    <property type="entry name" value="Homeodomain-like_sf"/>
</dbReference>
<keyword evidence="3" id="KW-0804">Transcription</keyword>
<comment type="caution">
    <text evidence="6">The sequence shown here is derived from an EMBL/GenBank/DDBJ whole genome shotgun (WGS) entry which is preliminary data.</text>
</comment>
<keyword evidence="1" id="KW-0805">Transcription regulation</keyword>
<proteinExistence type="predicted"/>
<dbReference type="Proteomes" id="UP001500403">
    <property type="component" value="Unassembled WGS sequence"/>
</dbReference>